<accession>A0A3E0X1U1</accession>
<dbReference type="PROSITE" id="PS51833">
    <property type="entry name" value="HDOD"/>
    <property type="match status" value="1"/>
</dbReference>
<reference evidence="3" key="1">
    <citation type="submission" date="2017-05" db="EMBL/GenBank/DDBJ databases">
        <authorList>
            <person name="Sharma S."/>
            <person name="Sidhu C."/>
            <person name="Pinnaka A.K."/>
        </authorList>
    </citation>
    <scope>NUCLEOTIDE SEQUENCE [LARGE SCALE GENOMIC DNA]</scope>
    <source>
        <strain evidence="3">AK93</strain>
    </source>
</reference>
<dbReference type="SUPFAM" id="SSF109604">
    <property type="entry name" value="HD-domain/PDEase-like"/>
    <property type="match status" value="1"/>
</dbReference>
<protein>
    <recommendedName>
        <fullName evidence="1">HDOD domain-containing protein</fullName>
    </recommendedName>
</protein>
<gene>
    <name evidence="2" type="ORF">CAL65_00745</name>
</gene>
<evidence type="ECO:0000259" key="1">
    <source>
        <dbReference type="PROSITE" id="PS51833"/>
    </source>
</evidence>
<dbReference type="RefSeq" id="WP_116300814.1">
    <property type="nucleotide sequence ID" value="NZ_NFZV01000001.1"/>
</dbReference>
<evidence type="ECO:0000313" key="2">
    <source>
        <dbReference type="EMBL" id="RFA39629.1"/>
    </source>
</evidence>
<dbReference type="PANTHER" id="PTHR33525">
    <property type="match status" value="1"/>
</dbReference>
<dbReference type="InterPro" id="IPR013976">
    <property type="entry name" value="HDOD"/>
</dbReference>
<dbReference type="InterPro" id="IPR052340">
    <property type="entry name" value="RNase_Y/CdgJ"/>
</dbReference>
<dbReference type="AlphaFoldDB" id="A0A3E0X1U1"/>
<feature type="domain" description="HDOD" evidence="1">
    <location>
        <begin position="12"/>
        <end position="209"/>
    </location>
</feature>
<dbReference type="Gene3D" id="1.10.3210.10">
    <property type="entry name" value="Hypothetical protein af1432"/>
    <property type="match status" value="1"/>
</dbReference>
<dbReference type="Pfam" id="PF08668">
    <property type="entry name" value="HDOD"/>
    <property type="match status" value="1"/>
</dbReference>
<organism evidence="2 3">
    <name type="scientific">Alkalilimnicola ehrlichii</name>
    <dbReference type="NCBI Taxonomy" id="351052"/>
    <lineage>
        <taxon>Bacteria</taxon>
        <taxon>Pseudomonadati</taxon>
        <taxon>Pseudomonadota</taxon>
        <taxon>Gammaproteobacteria</taxon>
        <taxon>Chromatiales</taxon>
        <taxon>Ectothiorhodospiraceae</taxon>
        <taxon>Alkalilimnicola</taxon>
    </lineage>
</organism>
<comment type="caution">
    <text evidence="2">The sequence shown here is derived from an EMBL/GenBank/DDBJ whole genome shotgun (WGS) entry which is preliminary data.</text>
</comment>
<dbReference type="PANTHER" id="PTHR33525:SF3">
    <property type="entry name" value="RIBONUCLEASE Y"/>
    <property type="match status" value="1"/>
</dbReference>
<dbReference type="OrthoDB" id="9770715at2"/>
<dbReference type="Proteomes" id="UP000256763">
    <property type="component" value="Unassembled WGS sequence"/>
</dbReference>
<keyword evidence="3" id="KW-1185">Reference proteome</keyword>
<dbReference type="EMBL" id="NFZW01000001">
    <property type="protein sequence ID" value="RFA39629.1"/>
    <property type="molecule type" value="Genomic_DNA"/>
</dbReference>
<evidence type="ECO:0000313" key="3">
    <source>
        <dbReference type="Proteomes" id="UP000256763"/>
    </source>
</evidence>
<proteinExistence type="predicted"/>
<sequence>MSQSAPTQLVTLPALPYVAHEILLKINNHEPSISHVAAALGQEPSVTARVIAMANSAYFAQQRPTYSLEEAITRLGLNRVRVMAVSTLLAQQFDPTKCPSFHAEQYWRNAVSAAFTATRLGREVALGPDADAAYLAGLLHNIGMLLLVCVEPEAMSRVFSAHRRYPERSLSQHCHDELGYDHHAAGHLLLREWQLPEAVVTVVGAFRDPDYQGPHKRLVQLIRLSVTWVEAEFLVRPDNSAFPELSTHRLQRIGKDCLREQEHLEALTRLLAGGA</sequence>
<name>A0A3E0X1U1_9GAMM</name>